<evidence type="ECO:0000313" key="3">
    <source>
        <dbReference type="Proteomes" id="UP000464211"/>
    </source>
</evidence>
<dbReference type="CDD" id="cd00761">
    <property type="entry name" value="Glyco_tranf_GTA_type"/>
    <property type="match status" value="1"/>
</dbReference>
<gene>
    <name evidence="2" type="ORF">GXM19_03505</name>
</gene>
<proteinExistence type="predicted"/>
<dbReference type="EMBL" id="CP048433">
    <property type="protein sequence ID" value="QIA33405.1"/>
    <property type="molecule type" value="Genomic_DNA"/>
</dbReference>
<dbReference type="RefSeq" id="WP_082222967.1">
    <property type="nucleotide sequence ID" value="NZ_AAVN02000014.1"/>
</dbReference>
<evidence type="ECO:0000259" key="1">
    <source>
        <dbReference type="Pfam" id="PF00535"/>
    </source>
</evidence>
<dbReference type="Proteomes" id="UP000464211">
    <property type="component" value="Chromosome"/>
</dbReference>
<sequence>MCLAKDHTFVLCAYGESPYLSDCLDSLVNQSTRSNILISTSTPNSYIDRIASNYSIPVIVNEGSPSISHDWNCAIANSNTKLVTIAHQDDIYSSSYTETMLRAMKEADRPLIFFSNYGEIRNGVYEENLLILKIKRILLRKFARHGALSSVKDKRDILRFGSAICCPSVTFNLSILQTPLFMTDMKCDLDWEAWERFSKIDGSFVYSPEVLMFHRIHEGSETTALIKDDTRRSEDETMLQKFWPKWFAPIVCSLYSLSMRSNSL</sequence>
<reference evidence="2 3" key="1">
    <citation type="submission" date="2020-01" db="EMBL/GenBank/DDBJ databases">
        <title>Complete genome sequence of Collinsella aerofaciens JCM 10188(T).</title>
        <authorList>
            <person name="Tourlousse D.M."/>
            <person name="Sakamoto M."/>
            <person name="Miura T."/>
            <person name="Narita K."/>
            <person name="Ohashi A."/>
            <person name="Uchino Y."/>
            <person name="Yamazoe A."/>
            <person name="Kameyama K."/>
            <person name="Terauchi J."/>
            <person name="Ohkuma M."/>
            <person name="Kawasaki H."/>
            <person name="Sekiguchi Y."/>
        </authorList>
    </citation>
    <scope>NUCLEOTIDE SEQUENCE [LARGE SCALE GENOMIC DNA]</scope>
    <source>
        <strain evidence="2 3">JCM 10188</strain>
    </source>
</reference>
<name>A0A858B4F6_COLAA</name>
<organism evidence="2 3">
    <name type="scientific">Collinsella aerofaciens (strain ATCC 25986 / DSM 3979 / JCM 10188 / KCTC 3647 / NCTC 11838 / VPI 1003)</name>
    <dbReference type="NCBI Taxonomy" id="411903"/>
    <lineage>
        <taxon>Bacteria</taxon>
        <taxon>Bacillati</taxon>
        <taxon>Actinomycetota</taxon>
        <taxon>Coriobacteriia</taxon>
        <taxon>Coriobacteriales</taxon>
        <taxon>Coriobacteriaceae</taxon>
        <taxon>Collinsella</taxon>
    </lineage>
</organism>
<dbReference type="GO" id="GO:0016740">
    <property type="term" value="F:transferase activity"/>
    <property type="evidence" value="ECO:0007669"/>
    <property type="project" value="UniProtKB-KW"/>
</dbReference>
<dbReference type="InterPro" id="IPR029044">
    <property type="entry name" value="Nucleotide-diphossugar_trans"/>
</dbReference>
<dbReference type="Gene3D" id="3.90.550.10">
    <property type="entry name" value="Spore Coat Polysaccharide Biosynthesis Protein SpsA, Chain A"/>
    <property type="match status" value="1"/>
</dbReference>
<accession>A0A858B4F6</accession>
<dbReference type="InterPro" id="IPR001173">
    <property type="entry name" value="Glyco_trans_2-like"/>
</dbReference>
<keyword evidence="2" id="KW-0808">Transferase</keyword>
<feature type="domain" description="Glycosyltransferase 2-like" evidence="1">
    <location>
        <begin position="9"/>
        <end position="119"/>
    </location>
</feature>
<dbReference type="GeneID" id="92849481"/>
<evidence type="ECO:0000313" key="2">
    <source>
        <dbReference type="EMBL" id="QIA33405.1"/>
    </source>
</evidence>
<dbReference type="Pfam" id="PF00535">
    <property type="entry name" value="Glycos_transf_2"/>
    <property type="match status" value="1"/>
</dbReference>
<dbReference type="AlphaFoldDB" id="A0A858B4F6"/>
<dbReference type="SUPFAM" id="SSF53448">
    <property type="entry name" value="Nucleotide-diphospho-sugar transferases"/>
    <property type="match status" value="1"/>
</dbReference>
<protein>
    <submittedName>
        <fullName evidence="2">Glycosyltransferase family 2 protein</fullName>
    </submittedName>
</protein>